<dbReference type="AlphaFoldDB" id="A0A2T2ZVM5"/>
<reference evidence="2 3" key="1">
    <citation type="journal article" date="2018" name="Mycol. Prog.">
        <title>Coniella lustricola, a new species from submerged detritus.</title>
        <authorList>
            <person name="Raudabaugh D.B."/>
            <person name="Iturriaga T."/>
            <person name="Carver A."/>
            <person name="Mondo S."/>
            <person name="Pangilinan J."/>
            <person name="Lipzen A."/>
            <person name="He G."/>
            <person name="Amirebrahimi M."/>
            <person name="Grigoriev I.V."/>
            <person name="Miller A.N."/>
        </authorList>
    </citation>
    <scope>NUCLEOTIDE SEQUENCE [LARGE SCALE GENOMIC DNA]</scope>
    <source>
        <strain evidence="2 3">B22-T-1</strain>
    </source>
</reference>
<dbReference type="InterPro" id="IPR038883">
    <property type="entry name" value="AN11006-like"/>
</dbReference>
<dbReference type="InParanoid" id="A0A2T2ZVM5"/>
<proteinExistence type="predicted"/>
<protein>
    <submittedName>
        <fullName evidence="2">Uncharacterized protein</fullName>
    </submittedName>
</protein>
<feature type="region of interest" description="Disordered" evidence="1">
    <location>
        <begin position="1"/>
        <end position="33"/>
    </location>
</feature>
<evidence type="ECO:0000256" key="1">
    <source>
        <dbReference type="SAM" id="MobiDB-lite"/>
    </source>
</evidence>
<accession>A0A2T2ZVM5</accession>
<dbReference type="OrthoDB" id="5127088at2759"/>
<organism evidence="2 3">
    <name type="scientific">Coniella lustricola</name>
    <dbReference type="NCBI Taxonomy" id="2025994"/>
    <lineage>
        <taxon>Eukaryota</taxon>
        <taxon>Fungi</taxon>
        <taxon>Dikarya</taxon>
        <taxon>Ascomycota</taxon>
        <taxon>Pezizomycotina</taxon>
        <taxon>Sordariomycetes</taxon>
        <taxon>Sordariomycetidae</taxon>
        <taxon>Diaporthales</taxon>
        <taxon>Schizoparmaceae</taxon>
        <taxon>Coniella</taxon>
    </lineage>
</organism>
<dbReference type="PANTHER" id="PTHR42085">
    <property type="entry name" value="F-BOX DOMAIN-CONTAINING PROTEIN"/>
    <property type="match status" value="1"/>
</dbReference>
<evidence type="ECO:0000313" key="2">
    <source>
        <dbReference type="EMBL" id="PSR77927.1"/>
    </source>
</evidence>
<dbReference type="Proteomes" id="UP000241462">
    <property type="component" value="Unassembled WGS sequence"/>
</dbReference>
<name>A0A2T2ZVM5_9PEZI</name>
<keyword evidence="3" id="KW-1185">Reference proteome</keyword>
<evidence type="ECO:0000313" key="3">
    <source>
        <dbReference type="Proteomes" id="UP000241462"/>
    </source>
</evidence>
<feature type="compositionally biased region" description="Pro residues" evidence="1">
    <location>
        <begin position="20"/>
        <end position="32"/>
    </location>
</feature>
<sequence length="599" mass="68597">MADGHTSLHQARIARSYPSTDPPTGSPKPPPRVSILDLPSMIRDRIYEEANVWKDEFIFLNLWSSDRLSMIEDTGEDFVTESSTEAVDEVAPLGLLLSGSRIIHKEVEIKLYSQNTFAVHAMGLGGLDILEKLSDTALQEIRYLIVVFLPCDCLASACLRFPIGYALETLIARPTSRNWWLVHEEVLGYGGSHNMPIRHDLMDHRRLLEQWSRICSRLAATVRPYQLKLYLYTYVDSRESFKAVLRPLRCLPPLRDVALRLSRDNRPSFSNGFDSRSSIYSIWCALLTHVRSQGQREFRFLSLPREIQTRILSYTELGDNASMEWGPATKYRSAEDEKCVGWHETRIPKSSYCARYSSSFSTFCKCCSTSPVNYFLVSKEFGTAARYVFYTNHEFRVLPTTLARAIALAAPSQNNNGVRLTLFSFLANMPRQCIQHLRHLTIVFPPLDLTYVRSSGAGLRSWACCVELLKNLSDEALLRLEIHFSDRDDLHHSVEAVADDQFYSYLMAAYRSLLEPLVLMRTKIKALLVYRAFPDHGDLPIMVARRAIENELERMVMGDQYNSSDHGKKWESIYAQHSGDVLTRNTDRIMGDQYEDDWL</sequence>
<dbReference type="EMBL" id="KZ678630">
    <property type="protein sequence ID" value="PSR77927.1"/>
    <property type="molecule type" value="Genomic_DNA"/>
</dbReference>
<dbReference type="PANTHER" id="PTHR42085:SF6">
    <property type="entry name" value="F-BOX DOMAIN-CONTAINING PROTEIN"/>
    <property type="match status" value="1"/>
</dbReference>
<gene>
    <name evidence="2" type="ORF">BD289DRAFT_456485</name>
</gene>